<keyword evidence="4" id="KW-1185">Reference proteome</keyword>
<dbReference type="EMBL" id="AP011529">
    <property type="protein sequence ID" value="BAI81152.1"/>
    <property type="molecule type" value="Genomic_DNA"/>
</dbReference>
<dbReference type="eggNOG" id="COG0725">
    <property type="taxonomic scope" value="Bacteria"/>
</dbReference>
<dbReference type="GO" id="GO:0030973">
    <property type="term" value="F:molybdate ion binding"/>
    <property type="evidence" value="ECO:0007669"/>
    <property type="project" value="TreeGrafter"/>
</dbReference>
<dbReference type="HOGENOM" id="CLU_055936_0_0_0"/>
<dbReference type="KEGG" id="ddf:DEFDS_1696"/>
<organism evidence="3 4">
    <name type="scientific">Deferribacter desulfuricans (strain DSM 14783 / JCM 11476 / NBRC 101012 / SSM1)</name>
    <dbReference type="NCBI Taxonomy" id="639282"/>
    <lineage>
        <taxon>Bacteria</taxon>
        <taxon>Pseudomonadati</taxon>
        <taxon>Deferribacterota</taxon>
        <taxon>Deferribacteres</taxon>
        <taxon>Deferribacterales</taxon>
        <taxon>Deferribacteraceae</taxon>
        <taxon>Deferribacter</taxon>
    </lineage>
</organism>
<dbReference type="OrthoDB" id="9785015at2"/>
<evidence type="ECO:0000313" key="4">
    <source>
        <dbReference type="Proteomes" id="UP000001520"/>
    </source>
</evidence>
<comment type="similarity">
    <text evidence="1">Belongs to the bacterial solute-binding protein 1 family. WtpA subfamily.</text>
</comment>
<gene>
    <name evidence="3" type="ordered locus">DEFDS_1696</name>
</gene>
<dbReference type="AlphaFoldDB" id="D3P8W2"/>
<reference evidence="3 4" key="1">
    <citation type="journal article" date="2010" name="DNA Res.">
        <title>Bacterial lifestyle in a deep-sea hydrothermal vent chimney revealed by the genome sequence of the thermophilic bacterium Deferribacter desulfuricans SSM1.</title>
        <authorList>
            <person name="Takaki Y."/>
            <person name="Shimamura S."/>
            <person name="Nakagawa S."/>
            <person name="Fukuhara Y."/>
            <person name="Horikawa H."/>
            <person name="Ankai A."/>
            <person name="Harada T."/>
            <person name="Hosoyama A."/>
            <person name="Oguchi A."/>
            <person name="Fukui S."/>
            <person name="Fujita N."/>
            <person name="Takami H."/>
            <person name="Takai K."/>
        </authorList>
    </citation>
    <scope>NUCLEOTIDE SEQUENCE [LARGE SCALE GENOMIC DNA]</scope>
    <source>
        <strain evidence="4">DSM 14783 / JCM 11476 / NBRC 101012 / SSM1</strain>
    </source>
</reference>
<dbReference type="SUPFAM" id="SSF53850">
    <property type="entry name" value="Periplasmic binding protein-like II"/>
    <property type="match status" value="1"/>
</dbReference>
<keyword evidence="2" id="KW-0732">Signal</keyword>
<dbReference type="Gene3D" id="3.40.190.10">
    <property type="entry name" value="Periplasmic binding protein-like II"/>
    <property type="match status" value="2"/>
</dbReference>
<dbReference type="Pfam" id="PF13531">
    <property type="entry name" value="SBP_bac_11"/>
    <property type="match status" value="1"/>
</dbReference>
<dbReference type="PANTHER" id="PTHR30632">
    <property type="entry name" value="MOLYBDATE-BINDING PERIPLASMIC PROTEIN"/>
    <property type="match status" value="1"/>
</dbReference>
<evidence type="ECO:0000256" key="1">
    <source>
        <dbReference type="ARBA" id="ARBA00009438"/>
    </source>
</evidence>
<evidence type="ECO:0008006" key="5">
    <source>
        <dbReference type="Google" id="ProtNLM"/>
    </source>
</evidence>
<dbReference type="PANTHER" id="PTHR30632:SF16">
    <property type="entry name" value="MOLYBDATE_TUNGSTATE-BINDING PROTEIN WTPA"/>
    <property type="match status" value="1"/>
</dbReference>
<proteinExistence type="inferred from homology"/>
<dbReference type="InterPro" id="IPR050682">
    <property type="entry name" value="ModA/WtpA"/>
</dbReference>
<dbReference type="GO" id="GO:0015689">
    <property type="term" value="P:molybdate ion transport"/>
    <property type="evidence" value="ECO:0007669"/>
    <property type="project" value="TreeGrafter"/>
</dbReference>
<dbReference type="STRING" id="639282.DEFDS_1696"/>
<dbReference type="CDD" id="cd13540">
    <property type="entry name" value="PBP2_ModA_WtpA"/>
    <property type="match status" value="1"/>
</dbReference>
<evidence type="ECO:0000313" key="3">
    <source>
        <dbReference type="EMBL" id="BAI81152.1"/>
    </source>
</evidence>
<protein>
    <recommendedName>
        <fullName evidence="5">Molybdate ABC transporter, substrate-binding protein</fullName>
    </recommendedName>
</protein>
<evidence type="ECO:0000256" key="2">
    <source>
        <dbReference type="SAM" id="SignalP"/>
    </source>
</evidence>
<feature type="chain" id="PRO_5003049049" description="Molybdate ABC transporter, substrate-binding protein" evidence="2">
    <location>
        <begin position="21"/>
        <end position="313"/>
    </location>
</feature>
<feature type="signal peptide" evidence="2">
    <location>
        <begin position="1"/>
        <end position="20"/>
    </location>
</feature>
<dbReference type="RefSeq" id="WP_013008398.1">
    <property type="nucleotide sequence ID" value="NC_013939.1"/>
</dbReference>
<name>D3P8W2_DEFDS</name>
<accession>D3P8W2</accession>
<dbReference type="Proteomes" id="UP000001520">
    <property type="component" value="Chromosome"/>
</dbReference>
<sequence length="313" mass="35915">MKRFVILLAFFYLFSLSAYAQQYIKVLIPKSLEKSFSEISEAFYNKHNIKIKYESNCSGKAAKLIHDYGKIIDVVVSADYSVIDNVLVAKGFADWNIKFAKNEMVLGFRSDSKYAKNIDKANWYKILLKPDVNVGLSAATNEPCGYRSLMVLKLAELFYGLNGFTKQIVDKALFERKSDLDIVKDLLSKKVDYIIAYKTYANEYGFKYLELPKEINLFSARYGDYYKQVKVEDFYGLGLKSIPANCIFYSVTIPHTTQKRELAVKFVHFLLSNEVASILEKHGFFVLCEPEVTGNVDKLDKVLKSDVKYCIKF</sequence>